<dbReference type="RefSeq" id="XP_032104354.1">
    <property type="nucleotide sequence ID" value="XM_032248463.1"/>
</dbReference>
<dbReference type="AlphaFoldDB" id="A0A6J3FF84"/>
<accession>A0A6J3FF84</accession>
<keyword evidence="1" id="KW-1185">Reference proteome</keyword>
<gene>
    <name evidence="2" type="primary">LOC116530394</name>
</gene>
<organism evidence="1 2">
    <name type="scientific">Sapajus apella</name>
    <name type="common">Brown-capped capuchin</name>
    <name type="synonym">Cebus apella</name>
    <dbReference type="NCBI Taxonomy" id="9515"/>
    <lineage>
        <taxon>Eukaryota</taxon>
        <taxon>Metazoa</taxon>
        <taxon>Chordata</taxon>
        <taxon>Craniata</taxon>
        <taxon>Vertebrata</taxon>
        <taxon>Euteleostomi</taxon>
        <taxon>Mammalia</taxon>
        <taxon>Eutheria</taxon>
        <taxon>Euarchontoglires</taxon>
        <taxon>Primates</taxon>
        <taxon>Haplorrhini</taxon>
        <taxon>Platyrrhini</taxon>
        <taxon>Cebidae</taxon>
        <taxon>Cebinae</taxon>
        <taxon>Sapajus</taxon>
    </lineage>
</organism>
<protein>
    <submittedName>
        <fullName evidence="2">Nuclear pore complex-interacting protein family member B3-like</fullName>
    </submittedName>
</protein>
<name>A0A6J3FF84_SAPAP</name>
<dbReference type="Proteomes" id="UP000504640">
    <property type="component" value="Unplaced"/>
</dbReference>
<evidence type="ECO:0000313" key="1">
    <source>
        <dbReference type="Proteomes" id="UP000504640"/>
    </source>
</evidence>
<dbReference type="GeneID" id="116530394"/>
<proteinExistence type="predicted"/>
<reference evidence="2" key="1">
    <citation type="submission" date="2025-08" db="UniProtKB">
        <authorList>
            <consortium name="RefSeq"/>
        </authorList>
    </citation>
    <scope>IDENTIFICATION</scope>
    <source>
        <tissue evidence="2">Blood</tissue>
    </source>
</reference>
<sequence length="176" mass="19307">MFQNISSFCLQVNMAAAQHHRCSGLPYSPYLMDDPSRTTDELPATSSIWVSPESSNIPINDNLFRPQTPPLRGLLYPLGPQLPISIECLLVSLHLLDDFPRPQTPLPECTLVPLPPSSAEDFLRPNTPQPECPLLSLPPSPAEGVPGSHTPPLECSLIFLPPSQADFLRPHTSTRV</sequence>
<evidence type="ECO:0000313" key="2">
    <source>
        <dbReference type="RefSeq" id="XP_032104354.1"/>
    </source>
</evidence>